<dbReference type="GO" id="GO:0005507">
    <property type="term" value="F:copper ion binding"/>
    <property type="evidence" value="ECO:0007669"/>
    <property type="project" value="TreeGrafter"/>
</dbReference>
<dbReference type="InterPro" id="IPR004323">
    <property type="entry name" value="Ion_tolerance_CutA"/>
</dbReference>
<evidence type="ECO:0000313" key="2">
    <source>
        <dbReference type="EMBL" id="OGY88792.1"/>
    </source>
</evidence>
<dbReference type="SUPFAM" id="SSF54913">
    <property type="entry name" value="GlnB-like"/>
    <property type="match status" value="1"/>
</dbReference>
<gene>
    <name evidence="2" type="ORF">A2927_01595</name>
</gene>
<dbReference type="InterPro" id="IPR015867">
    <property type="entry name" value="N-reg_PII/ATP_PRibTrfase_C"/>
</dbReference>
<organism evidence="2 3">
    <name type="scientific">Candidatus Komeilibacteria bacterium RIFCSPLOWO2_01_FULL_45_10</name>
    <dbReference type="NCBI Taxonomy" id="1798550"/>
    <lineage>
        <taxon>Bacteria</taxon>
        <taxon>Candidatus Komeiliibacteriota</taxon>
    </lineage>
</organism>
<evidence type="ECO:0000313" key="3">
    <source>
        <dbReference type="Proteomes" id="UP000178849"/>
    </source>
</evidence>
<comment type="caution">
    <text evidence="2">The sequence shown here is derived from an EMBL/GenBank/DDBJ whole genome shotgun (WGS) entry which is preliminary data.</text>
</comment>
<dbReference type="Gene3D" id="3.30.70.120">
    <property type="match status" value="1"/>
</dbReference>
<name>A0A1G2BI65_9BACT</name>
<accession>A0A1G2BI65</accession>
<dbReference type="PANTHER" id="PTHR23419:SF8">
    <property type="entry name" value="FI09726P"/>
    <property type="match status" value="1"/>
</dbReference>
<dbReference type="Pfam" id="PF03091">
    <property type="entry name" value="CutA1"/>
    <property type="match status" value="1"/>
</dbReference>
<dbReference type="PANTHER" id="PTHR23419">
    <property type="entry name" value="DIVALENT CATION TOLERANCE CUTA-RELATED"/>
    <property type="match status" value="1"/>
</dbReference>
<dbReference type="GO" id="GO:0010038">
    <property type="term" value="P:response to metal ion"/>
    <property type="evidence" value="ECO:0007669"/>
    <property type="project" value="InterPro"/>
</dbReference>
<evidence type="ECO:0008006" key="4">
    <source>
        <dbReference type="Google" id="ProtNLM"/>
    </source>
</evidence>
<sequence length="103" mass="12317">MILIYTICRNKSEAEKIAAMLLKLRLIACANWWPMESIYRWKNKITTGQETVMILKTRENYYKRIESIIKKIHSDEVPCILKIKVNGVQSKYLEWLRKETRVV</sequence>
<dbReference type="STRING" id="1798550.A2927_01595"/>
<dbReference type="AlphaFoldDB" id="A0A1G2BI65"/>
<proteinExistence type="inferred from homology"/>
<comment type="similarity">
    <text evidence="1">Belongs to the CutA family.</text>
</comment>
<dbReference type="InterPro" id="IPR011322">
    <property type="entry name" value="N-reg_PII-like_a/b"/>
</dbReference>
<protein>
    <recommendedName>
        <fullName evidence="4">Divalent-cation tolerance protein CutA</fullName>
    </recommendedName>
</protein>
<evidence type="ECO:0000256" key="1">
    <source>
        <dbReference type="ARBA" id="ARBA00010169"/>
    </source>
</evidence>
<reference evidence="2 3" key="1">
    <citation type="journal article" date="2016" name="Nat. Commun.">
        <title>Thousands of microbial genomes shed light on interconnected biogeochemical processes in an aquifer system.</title>
        <authorList>
            <person name="Anantharaman K."/>
            <person name="Brown C.T."/>
            <person name="Hug L.A."/>
            <person name="Sharon I."/>
            <person name="Castelle C.J."/>
            <person name="Probst A.J."/>
            <person name="Thomas B.C."/>
            <person name="Singh A."/>
            <person name="Wilkins M.J."/>
            <person name="Karaoz U."/>
            <person name="Brodie E.L."/>
            <person name="Williams K.H."/>
            <person name="Hubbard S.S."/>
            <person name="Banfield J.F."/>
        </authorList>
    </citation>
    <scope>NUCLEOTIDE SEQUENCE [LARGE SCALE GENOMIC DNA]</scope>
</reference>
<dbReference type="EMBL" id="MHKL01000039">
    <property type="protein sequence ID" value="OGY88792.1"/>
    <property type="molecule type" value="Genomic_DNA"/>
</dbReference>
<dbReference type="Proteomes" id="UP000178849">
    <property type="component" value="Unassembled WGS sequence"/>
</dbReference>